<evidence type="ECO:0000256" key="4">
    <source>
        <dbReference type="ARBA" id="ARBA00022741"/>
    </source>
</evidence>
<dbReference type="InterPro" id="IPR000719">
    <property type="entry name" value="Prot_kinase_dom"/>
</dbReference>
<comment type="catalytic activity">
    <reaction evidence="7">
        <text>L-threonyl-[protein] + ATP = O-phospho-L-threonyl-[protein] + ADP + H(+)</text>
        <dbReference type="Rhea" id="RHEA:46608"/>
        <dbReference type="Rhea" id="RHEA-COMP:11060"/>
        <dbReference type="Rhea" id="RHEA-COMP:11605"/>
        <dbReference type="ChEBI" id="CHEBI:15378"/>
        <dbReference type="ChEBI" id="CHEBI:30013"/>
        <dbReference type="ChEBI" id="CHEBI:30616"/>
        <dbReference type="ChEBI" id="CHEBI:61977"/>
        <dbReference type="ChEBI" id="CHEBI:456216"/>
        <dbReference type="EC" id="2.7.11.1"/>
    </reaction>
</comment>
<organism evidence="11 12">
    <name type="scientific">bacterium (Candidatus Blackallbacteria) CG17_big_fil_post_rev_8_21_14_2_50_48_46</name>
    <dbReference type="NCBI Taxonomy" id="2014261"/>
    <lineage>
        <taxon>Bacteria</taxon>
        <taxon>Candidatus Blackallbacteria</taxon>
    </lineage>
</organism>
<dbReference type="Gene3D" id="1.10.510.10">
    <property type="entry name" value="Transferase(Phosphotransferase) domain 1"/>
    <property type="match status" value="1"/>
</dbReference>
<evidence type="ECO:0000256" key="2">
    <source>
        <dbReference type="ARBA" id="ARBA00022527"/>
    </source>
</evidence>
<dbReference type="Gene3D" id="1.25.40.10">
    <property type="entry name" value="Tetratricopeptide repeat domain"/>
    <property type="match status" value="1"/>
</dbReference>
<evidence type="ECO:0000256" key="3">
    <source>
        <dbReference type="ARBA" id="ARBA00022679"/>
    </source>
</evidence>
<dbReference type="SUPFAM" id="SSF56112">
    <property type="entry name" value="Protein kinase-like (PK-like)"/>
    <property type="match status" value="1"/>
</dbReference>
<keyword evidence="4" id="KW-0547">Nucleotide-binding</keyword>
<dbReference type="AlphaFoldDB" id="A0A2M7G665"/>
<dbReference type="PANTHER" id="PTHR24363">
    <property type="entry name" value="SERINE/THREONINE PROTEIN KINASE"/>
    <property type="match status" value="1"/>
</dbReference>
<proteinExistence type="predicted"/>
<dbReference type="PANTHER" id="PTHR24363:SF0">
    <property type="entry name" value="SERINE_THREONINE KINASE LIKE DOMAIN CONTAINING 1"/>
    <property type="match status" value="1"/>
</dbReference>
<evidence type="ECO:0000256" key="1">
    <source>
        <dbReference type="ARBA" id="ARBA00012513"/>
    </source>
</evidence>
<reference evidence="11 12" key="1">
    <citation type="submission" date="2017-09" db="EMBL/GenBank/DDBJ databases">
        <title>Depth-based differentiation of microbial function through sediment-hosted aquifers and enrichment of novel symbionts in the deep terrestrial subsurface.</title>
        <authorList>
            <person name="Probst A.J."/>
            <person name="Ladd B."/>
            <person name="Jarett J.K."/>
            <person name="Geller-Mcgrath D.E."/>
            <person name="Sieber C.M."/>
            <person name="Emerson J.B."/>
            <person name="Anantharaman K."/>
            <person name="Thomas B.C."/>
            <person name="Malmstrom R."/>
            <person name="Stieglmeier M."/>
            <person name="Klingl A."/>
            <person name="Woyke T."/>
            <person name="Ryan C.M."/>
            <person name="Banfield J.F."/>
        </authorList>
    </citation>
    <scope>NUCLEOTIDE SEQUENCE [LARGE SCALE GENOMIC DNA]</scope>
    <source>
        <strain evidence="11">CG17_big_fil_post_rev_8_21_14_2_50_48_46</strain>
    </source>
</reference>
<keyword evidence="2" id="KW-0723">Serine/threonine-protein kinase</keyword>
<comment type="catalytic activity">
    <reaction evidence="8">
        <text>L-seryl-[protein] + ATP = O-phospho-L-seryl-[protein] + ADP + H(+)</text>
        <dbReference type="Rhea" id="RHEA:17989"/>
        <dbReference type="Rhea" id="RHEA-COMP:9863"/>
        <dbReference type="Rhea" id="RHEA-COMP:11604"/>
        <dbReference type="ChEBI" id="CHEBI:15378"/>
        <dbReference type="ChEBI" id="CHEBI:29999"/>
        <dbReference type="ChEBI" id="CHEBI:30616"/>
        <dbReference type="ChEBI" id="CHEBI:83421"/>
        <dbReference type="ChEBI" id="CHEBI:456216"/>
        <dbReference type="EC" id="2.7.11.1"/>
    </reaction>
</comment>
<evidence type="ECO:0000256" key="5">
    <source>
        <dbReference type="ARBA" id="ARBA00022777"/>
    </source>
</evidence>
<dbReference type="GO" id="GO:0004674">
    <property type="term" value="F:protein serine/threonine kinase activity"/>
    <property type="evidence" value="ECO:0007669"/>
    <property type="project" value="UniProtKB-KW"/>
</dbReference>
<dbReference type="SMART" id="SM00220">
    <property type="entry name" value="S_TKc"/>
    <property type="match status" value="1"/>
</dbReference>
<feature type="transmembrane region" description="Helical" evidence="9">
    <location>
        <begin position="291"/>
        <end position="310"/>
    </location>
</feature>
<keyword evidence="3" id="KW-0808">Transferase</keyword>
<dbReference type="InterPro" id="IPR011990">
    <property type="entry name" value="TPR-like_helical_dom_sf"/>
</dbReference>
<sequence>MNLVPNDKLKNRYQIEAVLNPSPLNPTYSAIDIERNEFVVIKELKIEVIDDWKRLELFEREAQTLANLDHIGIPRLIDHFRDETETRLFLVVEKISGISLAQMLNKGWRPTEAAVIQIGRQILSLLDYLHRLNPPVVHRDIKPSNILRSADETISLVDFGAAQYLLHPEGGRTVVGTFGYMAPEQFAGKAEPASDLYSLGATMIHMLSGRSPAEMPQSGHDLQFQEYLACSRHMINWLKIMVDPRLTHRFRSAREALYALEQVAEGKTMRLPEPESLSNTAQAPSKKAMKIGVFALLGVSLLGGLLYLFAPKSPKPEAKPVQHACFGVPLLNLPAEKTAEAESFRKEFSQRFPIPLAWEKVMAPHLSSAEELNTLWRCKSSRNSADAEMFIAARQAVLDFPSKDETVVKGLYYMVFAYDAYAQRIDLERYTLDKYFYFQSSETYDKPAKEIASITTHLAQDLNKKNLYAETIERVQHLLSEREKEINDHQLQTLSRELARAYWKTGNKNKALKLIEHALKAYPEGSWKQSLLDLRKAIEGS</sequence>
<dbReference type="GO" id="GO:0005524">
    <property type="term" value="F:ATP binding"/>
    <property type="evidence" value="ECO:0007669"/>
    <property type="project" value="UniProtKB-KW"/>
</dbReference>
<accession>A0A2M7G665</accession>
<dbReference type="Proteomes" id="UP000231019">
    <property type="component" value="Unassembled WGS sequence"/>
</dbReference>
<keyword evidence="9" id="KW-0812">Transmembrane</keyword>
<keyword evidence="5" id="KW-0418">Kinase</keyword>
<keyword evidence="9" id="KW-0472">Membrane</keyword>
<evidence type="ECO:0000259" key="10">
    <source>
        <dbReference type="PROSITE" id="PS50011"/>
    </source>
</evidence>
<dbReference type="CDD" id="cd14014">
    <property type="entry name" value="STKc_PknB_like"/>
    <property type="match status" value="1"/>
</dbReference>
<keyword evidence="9" id="KW-1133">Transmembrane helix</keyword>
<evidence type="ECO:0000256" key="6">
    <source>
        <dbReference type="ARBA" id="ARBA00022840"/>
    </source>
</evidence>
<dbReference type="EMBL" id="PFFQ01000023">
    <property type="protein sequence ID" value="PIW17514.1"/>
    <property type="molecule type" value="Genomic_DNA"/>
</dbReference>
<gene>
    <name evidence="11" type="ORF">COW36_08420</name>
</gene>
<evidence type="ECO:0000313" key="12">
    <source>
        <dbReference type="Proteomes" id="UP000231019"/>
    </source>
</evidence>
<keyword evidence="6" id="KW-0067">ATP-binding</keyword>
<dbReference type="InterPro" id="IPR011009">
    <property type="entry name" value="Kinase-like_dom_sf"/>
</dbReference>
<feature type="domain" description="Protein kinase" evidence="10">
    <location>
        <begin position="13"/>
        <end position="261"/>
    </location>
</feature>
<dbReference type="EC" id="2.7.11.1" evidence="1"/>
<dbReference type="Pfam" id="PF00069">
    <property type="entry name" value="Pkinase"/>
    <property type="match status" value="1"/>
</dbReference>
<evidence type="ECO:0000313" key="11">
    <source>
        <dbReference type="EMBL" id="PIW17514.1"/>
    </source>
</evidence>
<comment type="caution">
    <text evidence="11">The sequence shown here is derived from an EMBL/GenBank/DDBJ whole genome shotgun (WGS) entry which is preliminary data.</text>
</comment>
<evidence type="ECO:0000256" key="9">
    <source>
        <dbReference type="SAM" id="Phobius"/>
    </source>
</evidence>
<name>A0A2M7G665_9BACT</name>
<evidence type="ECO:0000256" key="8">
    <source>
        <dbReference type="ARBA" id="ARBA00048679"/>
    </source>
</evidence>
<evidence type="ECO:0000256" key="7">
    <source>
        <dbReference type="ARBA" id="ARBA00047899"/>
    </source>
</evidence>
<protein>
    <recommendedName>
        <fullName evidence="1">non-specific serine/threonine protein kinase</fullName>
        <ecNumber evidence="1">2.7.11.1</ecNumber>
    </recommendedName>
</protein>
<dbReference type="PROSITE" id="PS50011">
    <property type="entry name" value="PROTEIN_KINASE_DOM"/>
    <property type="match status" value="1"/>
</dbReference>